<name>A0AAD8C5Q3_BIOPF</name>
<evidence type="ECO:0000313" key="12">
    <source>
        <dbReference type="Proteomes" id="UP001233172"/>
    </source>
</evidence>
<comment type="subcellular location">
    <subcellularLocation>
        <location evidence="1">Cell membrane</location>
        <topology evidence="1">Multi-pass membrane protein</topology>
    </subcellularLocation>
</comment>
<protein>
    <submittedName>
        <fullName evidence="11">Trace amine-associated receptor 13c</fullName>
    </submittedName>
</protein>
<dbReference type="GO" id="GO:0071880">
    <property type="term" value="P:adenylate cyclase-activating adrenergic receptor signaling pathway"/>
    <property type="evidence" value="ECO:0007669"/>
    <property type="project" value="TreeGrafter"/>
</dbReference>
<sequence length="421" mass="47372">MDTVCSNVSVDLSELSVRFTQHPHLLFFIATAMCLVAAFIVSANSLLIISIVYSRYHGKFVNRRLNQSGISATKRVLFVSFSTVHIIIGGLCMPLAISQVIQNNRWYLGPTFCSIRVFLEAISEFINMYHTICVCTDTFIMVLSPFKYRLLTARTGYGMVMFSWAVPVLLCALSVSLGWHTEGVEDTLRCIHEYNLCTIILSKKFLILIVPVTILTSFVALVAMVFILLKEINRFHQRRSEQVGAKVTDVKRVENLANAKKNQQLGESREGSKRDATKSIEVIERGTNEHEETMTSQKYLGIDISTIANSNITKQYIVDDVDVTKATNGCSSKDKTAPVRSGANRKCKVFGIVIALASLHSVYLILFMVTSYMMVYKTRMFQVWIISAVIGLRYVHSAVVPLCLFQHPHVRALLRSFLRSI</sequence>
<evidence type="ECO:0000256" key="1">
    <source>
        <dbReference type="ARBA" id="ARBA00004651"/>
    </source>
</evidence>
<comment type="caution">
    <text evidence="11">The sequence shown here is derived from an EMBL/GenBank/DDBJ whole genome shotgun (WGS) entry which is preliminary data.</text>
</comment>
<gene>
    <name evidence="11" type="ORF">Bpfe_004249</name>
</gene>
<reference evidence="11" key="1">
    <citation type="journal article" date="2023" name="PLoS Negl. Trop. Dis.">
        <title>A genome sequence for Biomphalaria pfeifferi, the major vector snail for the human-infecting parasite Schistosoma mansoni.</title>
        <authorList>
            <person name="Bu L."/>
            <person name="Lu L."/>
            <person name="Laidemitt M.R."/>
            <person name="Zhang S.M."/>
            <person name="Mutuku M."/>
            <person name="Mkoji G."/>
            <person name="Steinauer M."/>
            <person name="Loker E.S."/>
        </authorList>
    </citation>
    <scope>NUCLEOTIDE SEQUENCE</scope>
    <source>
        <strain evidence="11">KasaAsao</strain>
    </source>
</reference>
<feature type="transmembrane region" description="Helical" evidence="9">
    <location>
        <begin position="381"/>
        <end position="405"/>
    </location>
</feature>
<feature type="transmembrane region" description="Helical" evidence="9">
    <location>
        <begin position="349"/>
        <end position="375"/>
    </location>
</feature>
<dbReference type="EMBL" id="JASAOG010000011">
    <property type="protein sequence ID" value="KAK0066128.1"/>
    <property type="molecule type" value="Genomic_DNA"/>
</dbReference>
<proteinExistence type="predicted"/>
<dbReference type="PANTHER" id="PTHR24248">
    <property type="entry name" value="ADRENERGIC RECEPTOR-RELATED G-PROTEIN COUPLED RECEPTOR"/>
    <property type="match status" value="1"/>
</dbReference>
<keyword evidence="6 9" id="KW-0472">Membrane</keyword>
<dbReference type="PANTHER" id="PTHR24248:SF66">
    <property type="entry name" value="OCTOPAMINE RECEPTOR BETA-3R"/>
    <property type="match status" value="1"/>
</dbReference>
<dbReference type="Pfam" id="PF00001">
    <property type="entry name" value="7tm_1"/>
    <property type="match status" value="1"/>
</dbReference>
<dbReference type="InterPro" id="IPR000276">
    <property type="entry name" value="GPCR_Rhodpsn"/>
</dbReference>
<evidence type="ECO:0000313" key="11">
    <source>
        <dbReference type="EMBL" id="KAK0066128.1"/>
    </source>
</evidence>
<dbReference type="GO" id="GO:0005886">
    <property type="term" value="C:plasma membrane"/>
    <property type="evidence" value="ECO:0007669"/>
    <property type="project" value="UniProtKB-SubCell"/>
</dbReference>
<accession>A0AAD8C5Q3</accession>
<feature type="transmembrane region" description="Helical" evidence="9">
    <location>
        <begin position="205"/>
        <end position="229"/>
    </location>
</feature>
<evidence type="ECO:0000256" key="4">
    <source>
        <dbReference type="ARBA" id="ARBA00022989"/>
    </source>
</evidence>
<keyword evidence="4 9" id="KW-1133">Transmembrane helix</keyword>
<evidence type="ECO:0000256" key="2">
    <source>
        <dbReference type="ARBA" id="ARBA00022475"/>
    </source>
</evidence>
<feature type="transmembrane region" description="Helical" evidence="9">
    <location>
        <begin position="158"/>
        <end position="179"/>
    </location>
</feature>
<evidence type="ECO:0000256" key="7">
    <source>
        <dbReference type="ARBA" id="ARBA00023170"/>
    </source>
</evidence>
<feature type="transmembrane region" description="Helical" evidence="9">
    <location>
        <begin position="25"/>
        <end position="54"/>
    </location>
</feature>
<organism evidence="11 12">
    <name type="scientific">Biomphalaria pfeifferi</name>
    <name type="common">Bloodfluke planorb</name>
    <name type="synonym">Freshwater snail</name>
    <dbReference type="NCBI Taxonomy" id="112525"/>
    <lineage>
        <taxon>Eukaryota</taxon>
        <taxon>Metazoa</taxon>
        <taxon>Spiralia</taxon>
        <taxon>Lophotrochozoa</taxon>
        <taxon>Mollusca</taxon>
        <taxon>Gastropoda</taxon>
        <taxon>Heterobranchia</taxon>
        <taxon>Euthyneura</taxon>
        <taxon>Panpulmonata</taxon>
        <taxon>Hygrophila</taxon>
        <taxon>Lymnaeoidea</taxon>
        <taxon>Planorbidae</taxon>
        <taxon>Biomphalaria</taxon>
    </lineage>
</organism>
<dbReference type="Gene3D" id="1.20.1070.10">
    <property type="entry name" value="Rhodopsin 7-helix transmembrane proteins"/>
    <property type="match status" value="1"/>
</dbReference>
<keyword evidence="8" id="KW-0807">Transducer</keyword>
<reference evidence="11" key="2">
    <citation type="submission" date="2023-04" db="EMBL/GenBank/DDBJ databases">
        <authorList>
            <person name="Bu L."/>
            <person name="Lu L."/>
            <person name="Laidemitt M.R."/>
            <person name="Zhang S.M."/>
            <person name="Mutuku M."/>
            <person name="Mkoji G."/>
            <person name="Steinauer M."/>
            <person name="Loker E.S."/>
        </authorList>
    </citation>
    <scope>NUCLEOTIDE SEQUENCE</scope>
    <source>
        <strain evidence="11">KasaAsao</strain>
        <tissue evidence="11">Whole Snail</tissue>
    </source>
</reference>
<dbReference type="InterPro" id="IPR017452">
    <property type="entry name" value="GPCR_Rhodpsn_7TM"/>
</dbReference>
<keyword evidence="2" id="KW-1003">Cell membrane</keyword>
<dbReference type="AlphaFoldDB" id="A0AAD8C5Q3"/>
<evidence type="ECO:0000256" key="5">
    <source>
        <dbReference type="ARBA" id="ARBA00023040"/>
    </source>
</evidence>
<evidence type="ECO:0000256" key="3">
    <source>
        <dbReference type="ARBA" id="ARBA00022692"/>
    </source>
</evidence>
<feature type="transmembrane region" description="Helical" evidence="9">
    <location>
        <begin position="75"/>
        <end position="97"/>
    </location>
</feature>
<keyword evidence="12" id="KW-1185">Reference proteome</keyword>
<keyword evidence="5" id="KW-0297">G-protein coupled receptor</keyword>
<dbReference type="Proteomes" id="UP001233172">
    <property type="component" value="Unassembled WGS sequence"/>
</dbReference>
<dbReference type="SUPFAM" id="SSF81321">
    <property type="entry name" value="Family A G protein-coupled receptor-like"/>
    <property type="match status" value="1"/>
</dbReference>
<keyword evidence="3 9" id="KW-0812">Transmembrane</keyword>
<evidence type="ECO:0000259" key="10">
    <source>
        <dbReference type="PROSITE" id="PS50262"/>
    </source>
</evidence>
<dbReference type="GO" id="GO:0004930">
    <property type="term" value="F:G protein-coupled receptor activity"/>
    <property type="evidence" value="ECO:0007669"/>
    <property type="project" value="UniProtKB-KW"/>
</dbReference>
<evidence type="ECO:0000256" key="6">
    <source>
        <dbReference type="ARBA" id="ARBA00023136"/>
    </source>
</evidence>
<dbReference type="PROSITE" id="PS50262">
    <property type="entry name" value="G_PROTEIN_RECEP_F1_2"/>
    <property type="match status" value="1"/>
</dbReference>
<feature type="domain" description="G-protein coupled receptors family 1 profile" evidence="10">
    <location>
        <begin position="43"/>
        <end position="404"/>
    </location>
</feature>
<feature type="transmembrane region" description="Helical" evidence="9">
    <location>
        <begin position="128"/>
        <end position="146"/>
    </location>
</feature>
<keyword evidence="7 11" id="KW-0675">Receptor</keyword>
<dbReference type="GO" id="GO:0043410">
    <property type="term" value="P:positive regulation of MAPK cascade"/>
    <property type="evidence" value="ECO:0007669"/>
    <property type="project" value="TreeGrafter"/>
</dbReference>
<evidence type="ECO:0000256" key="8">
    <source>
        <dbReference type="ARBA" id="ARBA00023224"/>
    </source>
</evidence>
<evidence type="ECO:0000256" key="9">
    <source>
        <dbReference type="SAM" id="Phobius"/>
    </source>
</evidence>